<gene>
    <name evidence="1" type="ORF">OUZ56_003543</name>
</gene>
<proteinExistence type="predicted"/>
<dbReference type="Proteomes" id="UP001234178">
    <property type="component" value="Unassembled WGS sequence"/>
</dbReference>
<accession>A0ABR0A910</accession>
<name>A0ABR0A910_9CRUS</name>
<organism evidence="1 2">
    <name type="scientific">Daphnia magna</name>
    <dbReference type="NCBI Taxonomy" id="35525"/>
    <lineage>
        <taxon>Eukaryota</taxon>
        <taxon>Metazoa</taxon>
        <taxon>Ecdysozoa</taxon>
        <taxon>Arthropoda</taxon>
        <taxon>Crustacea</taxon>
        <taxon>Branchiopoda</taxon>
        <taxon>Diplostraca</taxon>
        <taxon>Cladocera</taxon>
        <taxon>Anomopoda</taxon>
        <taxon>Daphniidae</taxon>
        <taxon>Daphnia</taxon>
    </lineage>
</organism>
<keyword evidence="2" id="KW-1185">Reference proteome</keyword>
<reference evidence="1 2" key="1">
    <citation type="journal article" date="2023" name="Nucleic Acids Res.">
        <title>The hologenome of Daphnia magna reveals possible DNA methylation and microbiome-mediated evolution of the host genome.</title>
        <authorList>
            <person name="Chaturvedi A."/>
            <person name="Li X."/>
            <person name="Dhandapani V."/>
            <person name="Marshall H."/>
            <person name="Kissane S."/>
            <person name="Cuenca-Cambronero M."/>
            <person name="Asole G."/>
            <person name="Calvet F."/>
            <person name="Ruiz-Romero M."/>
            <person name="Marangio P."/>
            <person name="Guigo R."/>
            <person name="Rago D."/>
            <person name="Mirbahai L."/>
            <person name="Eastwood N."/>
            <person name="Colbourne J.K."/>
            <person name="Zhou J."/>
            <person name="Mallon E."/>
            <person name="Orsini L."/>
        </authorList>
    </citation>
    <scope>NUCLEOTIDE SEQUENCE [LARGE SCALE GENOMIC DNA]</scope>
    <source>
        <strain evidence="1">LRV0_1</strain>
    </source>
</reference>
<comment type="caution">
    <text evidence="1">The sequence shown here is derived from an EMBL/GenBank/DDBJ whole genome shotgun (WGS) entry which is preliminary data.</text>
</comment>
<evidence type="ECO:0000313" key="2">
    <source>
        <dbReference type="Proteomes" id="UP001234178"/>
    </source>
</evidence>
<protein>
    <submittedName>
        <fullName evidence="1">Uncharacterized protein</fullName>
    </submittedName>
</protein>
<sequence>MSFGSKSLMRPVQTFGRTTTFTGTTGPEGSSLKGHVYCTRLETTMVLEKIPIVPEQTSVRVLVVSPFTSDATALNRGEIASRKLDYIIELTKIRELFQFGCDVQNVVVRNVTFDEESFWKLPIDEPSPDVFLVEKHRLDPVVEHTGEIQTHQKNTMSTGGDSLLKSVDEETDATMISCTITINDKGPSSNVLNEHQQIVNLLSTIDHQLEAGPSRNTFVVRPGKEFVSDTMPQYLDTLFPDMFPFGQVYDFIARTEASTLARIRAFLPSRIPNNRWKRHAQRRHQKIANQTIQHSQAAAQNNRQDIYVAHAKNGKDHIWLTISPDDAKSFVVLWLALGSTEADPHSKAIPLGSKRFAVLSNHPVAAALNFQRLLDIVIENIIG</sequence>
<dbReference type="EMBL" id="JAOYFB010000036">
    <property type="protein sequence ID" value="KAK4021632.1"/>
    <property type="molecule type" value="Genomic_DNA"/>
</dbReference>
<evidence type="ECO:0000313" key="1">
    <source>
        <dbReference type="EMBL" id="KAK4021632.1"/>
    </source>
</evidence>